<evidence type="ECO:0000313" key="2">
    <source>
        <dbReference type="EMBL" id="WOE74892.1"/>
    </source>
</evidence>
<feature type="transmembrane region" description="Helical" evidence="1">
    <location>
        <begin position="71"/>
        <end position="98"/>
    </location>
</feature>
<dbReference type="KEGG" id="acoa:RB602_13790"/>
<keyword evidence="3" id="KW-1185">Reference proteome</keyword>
<organism evidence="2 3">
    <name type="scientific">Alterisphingorhabdus coralli</name>
    <dbReference type="NCBI Taxonomy" id="3071408"/>
    <lineage>
        <taxon>Bacteria</taxon>
        <taxon>Pseudomonadati</taxon>
        <taxon>Pseudomonadota</taxon>
        <taxon>Alphaproteobacteria</taxon>
        <taxon>Sphingomonadales</taxon>
        <taxon>Sphingomonadaceae</taxon>
        <taxon>Alterisphingorhabdus (ex Yan et al. 2024)</taxon>
    </lineage>
</organism>
<proteinExistence type="predicted"/>
<evidence type="ECO:0000313" key="3">
    <source>
        <dbReference type="Proteomes" id="UP001302429"/>
    </source>
</evidence>
<gene>
    <name evidence="2" type="ORF">RB602_13790</name>
</gene>
<feature type="transmembrane region" description="Helical" evidence="1">
    <location>
        <begin position="45"/>
        <end position="64"/>
    </location>
</feature>
<dbReference type="AlphaFoldDB" id="A0AA97F8A8"/>
<protein>
    <recommendedName>
        <fullName evidence="4">DUF2065 domain-containing protein</fullName>
    </recommendedName>
</protein>
<dbReference type="EMBL" id="CP136594">
    <property type="protein sequence ID" value="WOE74892.1"/>
    <property type="molecule type" value="Genomic_DNA"/>
</dbReference>
<sequence length="138" mass="14743">MAENYNLTALLALAFGAYALAAGFGMLRHPRWGMGMIDECERSAALRFLVGIVVFVLGTTLVLVHPMGDHWLSILITVLGWIILVEGLVLLAFPGLIWPIAKAMLASSNTIYALAAMAIGIFFIVAAFTTGLPLPVKG</sequence>
<accession>A0AA97F8A8</accession>
<keyword evidence="1" id="KW-0472">Membrane</keyword>
<evidence type="ECO:0000256" key="1">
    <source>
        <dbReference type="SAM" id="Phobius"/>
    </source>
</evidence>
<evidence type="ECO:0008006" key="4">
    <source>
        <dbReference type="Google" id="ProtNLM"/>
    </source>
</evidence>
<dbReference type="Proteomes" id="UP001302429">
    <property type="component" value="Chromosome"/>
</dbReference>
<dbReference type="RefSeq" id="WP_317081312.1">
    <property type="nucleotide sequence ID" value="NZ_CP136594.1"/>
</dbReference>
<keyword evidence="1" id="KW-0812">Transmembrane</keyword>
<keyword evidence="1" id="KW-1133">Transmembrane helix</keyword>
<name>A0AA97F8A8_9SPHN</name>
<reference evidence="2 3" key="1">
    <citation type="submission" date="2023-10" db="EMBL/GenBank/DDBJ databases">
        <title>Complete genome sequence of a Sphingomonadaceae bacterium.</title>
        <authorList>
            <person name="Yan C."/>
        </authorList>
    </citation>
    <scope>NUCLEOTIDE SEQUENCE [LARGE SCALE GENOMIC DNA]</scope>
    <source>
        <strain evidence="2 3">SCSIO 66989</strain>
    </source>
</reference>
<feature type="transmembrane region" description="Helical" evidence="1">
    <location>
        <begin position="110"/>
        <end position="134"/>
    </location>
</feature>